<accession>A0AC61Y514</accession>
<name>A0AC61Y514_9FLAO</name>
<organism evidence="1 2">
    <name type="scientific">Mesonia oceanica</name>
    <dbReference type="NCBI Taxonomy" id="2687242"/>
    <lineage>
        <taxon>Bacteria</taxon>
        <taxon>Pseudomonadati</taxon>
        <taxon>Bacteroidota</taxon>
        <taxon>Flavobacteriia</taxon>
        <taxon>Flavobacteriales</taxon>
        <taxon>Flavobacteriaceae</taxon>
        <taxon>Mesonia</taxon>
    </lineage>
</organism>
<evidence type="ECO:0000313" key="1">
    <source>
        <dbReference type="EMBL" id="VVU99593.1"/>
    </source>
</evidence>
<reference evidence="1" key="1">
    <citation type="submission" date="2019-09" db="EMBL/GenBank/DDBJ databases">
        <authorList>
            <person name="Rodrigo-Torres L."/>
            <person name="Arahal R. D."/>
            <person name="Lucena T."/>
        </authorList>
    </citation>
    <scope>NUCLEOTIDE SEQUENCE</scope>
    <source>
        <strain evidence="1">ISS653</strain>
    </source>
</reference>
<sequence>MRHIRKSKLAKVVAVYLSLQLVISIVQPSYIYALTGGPSQPEFNSFTPIGTSDMVSLTSGNFNYNIPIMDVGGYPLNLAYDSGVTMDQEASWVGLGWNLNVGQINRQIRGIPDDFDGDEITYENNTKPNLTVGVGANVNAQAFGIESLGLNVGGGVTAQYNNYQGVSVSTSRSFSFNMANTVNVGMSLNASAIEGVSISPNLSLSTTMGFTDHAFQSGLSANYGVGITYNSRQGLSSLNLQSSMSLSAYQRKWDKKDSSKEITEDKNSKKVIGLSGSGKISYLTNTFTPTKRVPYVNKNYTFAFSYGGDFWGIDGEIGGSAFGSYQKIDDDFRSFTSKAYGYENTEHATNADVLDFNRENDKVVNKNTRVLPVLNYTHDIYSINGQGIGGMFRPFKSQVGYVYDPFVQDVSSSLSLGGEAEAGTGVHVGLDITDSPSVSNTGVWNTVANQYFEKSENNDLLYEPTYYQLIGEMSVDEDLNYQTLNEEDPSTLNNVLVGGKDPISLDIMGNSSNKKALNVYRQKTEIGQLLDEHANIPIHDKIKRESRAKRNTSIQKFSVEEAIDNNDPFIMIDGDVASNANLETIDPKIKPHHTAAYKLLQPGGTRYIYGETAYNWTKKETTFAVNQNQNSVDCTKGLVEYGSSEDGLSNSSGNDHLYNGVTTPSYAHTFLLSSILSADYEDLTGDGVSDDDLGAYTKFNYVTKNSNYKWRVPFQYRKATYNEGLKTLKKDQKGNYIYGEKELKYIRYIETKTHVAVFSLKPRKDGYGVSGKDGGRSNSAKMYRLHKIELYSKPELNTADFNIIKQGNGNLQNISVSPIKTAFFEYNYSLCKNLPNHIEYDPEDLENEDGKLTLSKVYFTYKDSHMGKYTPYTFNYSNENPDYGVKDYNVWGNYKKNQGGCRASEGLTAPEFPFVEQDKTQQDRWSQSWSLANIKLPSGGEINVEYESDDYKYVQNKKAMRMFKVSGAGNSSAPSSSAVNRTKLFSGSTDYKYLYVKLDEQTPISNSEFRRNYLGVHANKPIYFRFLLNMTKAGQNSLNSEYDYVSGYFNIRKNSESLPEVNVFQLNNEVYAAIAMEFLDLEGGVNGNKKVNPISKAGWYFGRKYMNKVVYGFSEGGGVNVEDIARQLMSTLANAKEILFGPNARLRNDKMCARNFASSKSWIRLQNGDKNKLGGGSRVKSVKLSDNWGPMVKESDADARYNQKYGQTYSYTLTDGTSSSGVASYEPLGSHENPFVEPFYNDGERLTAPKETNYVEKPFGQSFFPSPTVTYSRVEVKSILPEDYQESSQTFTNQKSGTGKTVKEFYTTKDFPTITDHTSMGDLDGNYYTNANDAVLNSIKSLLNADVSTMTELALSQGFVVRTNDMNGKPKSEKIYNESGNLISGIDYKYKVSSTNSSELDNVVKVIGKDGVVKDKEIGVQYDIINDFRKNYSKTEVFGVQTNVAIFTIGIFPIVIPTVFSSRADHETVYKGTSTTKVIHTTAILEEKVAYDLGARVSTKNLAWSEDTGEVLLTETNNEYNDTYYTFNFPARWNPKYENMGRASKNIGLKGRMRYNDNAFKLSSSYNNTDISQYLRLGDEIILSEYVQEFGSWGIERNRCWVVDYNADGSGVVLMDREGNVLNYSSSILSQFLHFEVVRSGYRNQQNSSMASITLMKNPLDNDLIEDSDFYVSSSNSAVRVINASAVEFTDFWAAQCEANLPYTYFTAGSGGEENYSIYDICEYFPYNPYVFNIKGDYKPKRSYAFLTGRSSASSANLQHEGFFTSFTPYYIPNEDGDAWVENLPEELEDWTFASEVTQYSPYGAELENRDALGRYSSAQYGYHYTLPTAVASNSSYGKMGYDGFEDYEENTIAEGEKHFSFQDGEEANGEEIDLNDLTEKEAHTGRKSIIVLPNSNIKLTKNLEDCEE</sequence>
<dbReference type="Proteomes" id="UP000356253">
    <property type="component" value="Unassembled WGS sequence"/>
</dbReference>
<comment type="caution">
    <text evidence="1">The sequence shown here is derived from an EMBL/GenBank/DDBJ whole genome shotgun (WGS) entry which is preliminary data.</text>
</comment>
<gene>
    <name evidence="1" type="ORF">FVB9532_00848</name>
</gene>
<protein>
    <submittedName>
        <fullName evidence="1">Uncharacterized protein</fullName>
    </submittedName>
</protein>
<proteinExistence type="predicted"/>
<keyword evidence="2" id="KW-1185">Reference proteome</keyword>
<dbReference type="EMBL" id="CABVMM010000003">
    <property type="protein sequence ID" value="VVU99593.1"/>
    <property type="molecule type" value="Genomic_DNA"/>
</dbReference>
<evidence type="ECO:0000313" key="2">
    <source>
        <dbReference type="Proteomes" id="UP000356253"/>
    </source>
</evidence>